<evidence type="ECO:0000313" key="2">
    <source>
        <dbReference type="Proteomes" id="UP001295444"/>
    </source>
</evidence>
<keyword evidence="2" id="KW-1185">Reference proteome</keyword>
<dbReference type="Proteomes" id="UP001295444">
    <property type="component" value="Chromosome 01"/>
</dbReference>
<accession>A0AAD1R8M1</accession>
<dbReference type="EMBL" id="OW240912">
    <property type="protein sequence ID" value="CAH2224584.1"/>
    <property type="molecule type" value="Genomic_DNA"/>
</dbReference>
<evidence type="ECO:0000313" key="1">
    <source>
        <dbReference type="EMBL" id="CAH2224584.1"/>
    </source>
</evidence>
<organism evidence="1 2">
    <name type="scientific">Pelobates cultripes</name>
    <name type="common">Western spadefoot toad</name>
    <dbReference type="NCBI Taxonomy" id="61616"/>
    <lineage>
        <taxon>Eukaryota</taxon>
        <taxon>Metazoa</taxon>
        <taxon>Chordata</taxon>
        <taxon>Craniata</taxon>
        <taxon>Vertebrata</taxon>
        <taxon>Euteleostomi</taxon>
        <taxon>Amphibia</taxon>
        <taxon>Batrachia</taxon>
        <taxon>Anura</taxon>
        <taxon>Pelobatoidea</taxon>
        <taxon>Pelobatidae</taxon>
        <taxon>Pelobates</taxon>
    </lineage>
</organism>
<protein>
    <submittedName>
        <fullName evidence="1">Uncharacterized protein</fullName>
    </submittedName>
</protein>
<reference evidence="1" key="1">
    <citation type="submission" date="2022-03" db="EMBL/GenBank/DDBJ databases">
        <authorList>
            <person name="Alioto T."/>
            <person name="Alioto T."/>
            <person name="Gomez Garrido J."/>
        </authorList>
    </citation>
    <scope>NUCLEOTIDE SEQUENCE</scope>
</reference>
<gene>
    <name evidence="1" type="ORF">PECUL_23A012220</name>
</gene>
<dbReference type="AlphaFoldDB" id="A0AAD1R8M1"/>
<proteinExistence type="predicted"/>
<feature type="non-terminal residue" evidence="1">
    <location>
        <position position="105"/>
    </location>
</feature>
<sequence>MNTDGTGNTPIPNLFTRWDQQNHHLDQYANLKPKPGQPAIAAASASLPVLAPVVTSEPVAARGMTGSVPLPQYFGGNPAQCKEFINQVKGYLEMLPQAFPTDSDK</sequence>
<name>A0AAD1R8M1_PELCU</name>